<dbReference type="AlphaFoldDB" id="A0A084WD24"/>
<proteinExistence type="predicted"/>
<dbReference type="EMBL" id="KE525338">
    <property type="protein sequence ID" value="KFB48118.1"/>
    <property type="molecule type" value="Genomic_DNA"/>
</dbReference>
<protein>
    <submittedName>
        <fullName evidence="2 3">Uncharacterized protein</fullName>
    </submittedName>
</protein>
<gene>
    <name evidence="2" type="ORF">ZHAS_00016217</name>
</gene>
<reference evidence="3" key="2">
    <citation type="submission" date="2020-05" db="UniProtKB">
        <authorList>
            <consortium name="EnsemblMetazoa"/>
        </authorList>
    </citation>
    <scope>IDENTIFICATION</scope>
</reference>
<keyword evidence="4" id="KW-1185">Reference proteome</keyword>
<feature type="region of interest" description="Disordered" evidence="1">
    <location>
        <begin position="50"/>
        <end position="71"/>
    </location>
</feature>
<dbReference type="Proteomes" id="UP000030765">
    <property type="component" value="Unassembled WGS sequence"/>
</dbReference>
<sequence>MQKVVLIEMINEASSSSSSSSKTTLYTWLGSNVVSGMQCATHVHGTKARKNVAGGIPTTPPNSIEHHLVKQ</sequence>
<evidence type="ECO:0000256" key="1">
    <source>
        <dbReference type="SAM" id="MobiDB-lite"/>
    </source>
</evidence>
<dbReference type="EnsemblMetazoa" id="ASIC016217-RA">
    <property type="protein sequence ID" value="ASIC016217-PA"/>
    <property type="gene ID" value="ASIC016217"/>
</dbReference>
<evidence type="ECO:0000313" key="3">
    <source>
        <dbReference type="EnsemblMetazoa" id="ASIC016217-PA"/>
    </source>
</evidence>
<name>A0A084WD24_ANOSI</name>
<reference evidence="2 4" key="1">
    <citation type="journal article" date="2014" name="BMC Genomics">
        <title>Genome sequence of Anopheles sinensis provides insight into genetics basis of mosquito competence for malaria parasites.</title>
        <authorList>
            <person name="Zhou D."/>
            <person name="Zhang D."/>
            <person name="Ding G."/>
            <person name="Shi L."/>
            <person name="Hou Q."/>
            <person name="Ye Y."/>
            <person name="Xu Y."/>
            <person name="Zhou H."/>
            <person name="Xiong C."/>
            <person name="Li S."/>
            <person name="Yu J."/>
            <person name="Hong S."/>
            <person name="Yu X."/>
            <person name="Zou P."/>
            <person name="Chen C."/>
            <person name="Chang X."/>
            <person name="Wang W."/>
            <person name="Lv Y."/>
            <person name="Sun Y."/>
            <person name="Ma L."/>
            <person name="Shen B."/>
            <person name="Zhu C."/>
        </authorList>
    </citation>
    <scope>NUCLEOTIDE SEQUENCE [LARGE SCALE GENOMIC DNA]</scope>
</reference>
<dbReference type="VEuPathDB" id="VectorBase:ASIC016217"/>
<organism evidence="2">
    <name type="scientific">Anopheles sinensis</name>
    <name type="common">Mosquito</name>
    <dbReference type="NCBI Taxonomy" id="74873"/>
    <lineage>
        <taxon>Eukaryota</taxon>
        <taxon>Metazoa</taxon>
        <taxon>Ecdysozoa</taxon>
        <taxon>Arthropoda</taxon>
        <taxon>Hexapoda</taxon>
        <taxon>Insecta</taxon>
        <taxon>Pterygota</taxon>
        <taxon>Neoptera</taxon>
        <taxon>Endopterygota</taxon>
        <taxon>Diptera</taxon>
        <taxon>Nematocera</taxon>
        <taxon>Culicoidea</taxon>
        <taxon>Culicidae</taxon>
        <taxon>Anophelinae</taxon>
        <taxon>Anopheles</taxon>
    </lineage>
</organism>
<accession>A0A084WD24</accession>
<evidence type="ECO:0000313" key="4">
    <source>
        <dbReference type="Proteomes" id="UP000030765"/>
    </source>
</evidence>
<dbReference type="EMBL" id="ATLV01022923">
    <property type="status" value="NOT_ANNOTATED_CDS"/>
    <property type="molecule type" value="Genomic_DNA"/>
</dbReference>
<evidence type="ECO:0000313" key="2">
    <source>
        <dbReference type="EMBL" id="KFB48118.1"/>
    </source>
</evidence>